<comment type="subcellular location">
    <subcellularLocation>
        <location evidence="1">Membrane</location>
        <topology evidence="1">Multi-pass membrane protein</topology>
    </subcellularLocation>
</comment>
<evidence type="ECO:0000313" key="14">
    <source>
        <dbReference type="Proteomes" id="UP001501456"/>
    </source>
</evidence>
<comment type="caution">
    <text evidence="13">The sequence shown here is derived from an EMBL/GenBank/DDBJ whole genome shotgun (WGS) entry which is preliminary data.</text>
</comment>
<dbReference type="InterPro" id="IPR003780">
    <property type="entry name" value="COX15/CtaA_fam"/>
</dbReference>
<evidence type="ECO:0000256" key="3">
    <source>
        <dbReference type="ARBA" id="ARBA00022692"/>
    </source>
</evidence>
<evidence type="ECO:0000256" key="11">
    <source>
        <dbReference type="ARBA" id="ARBA00023444"/>
    </source>
</evidence>
<gene>
    <name evidence="13" type="ORF">GCM10022271_13770</name>
</gene>
<keyword evidence="10" id="KW-1015">Disulfide bond</keyword>
<sequence length="344" mass="39089">MKKHFHTIAKVTLVLTYLVIIAGAVVRMTGSGMGCPDWPKCFGYYIPPTEHEQLEWHANKTYKKGQVIIVNKTLQVAKSDFTTADTFIKSHWETYTKHDYAVFNPTHTWVEYINRLFGALAGFATLLMAFASVKLWKENKTITLLSFAIVFGMGFQAWLGKTVVDSHLAPFKITVHMVMALVIVAAILYVIYKTSPNKKAFKQHNVFKNVLVIASILTLIQIVLGTQVRQFIDEQSKLLGDENTNLWLNNPTVSFYVHRSFSIIVLLVNGYLYYLLKKQKLNHKKLNWVMGILIIEVLSGIAMANFNFPFGSQSLHLVLASILFGIQYYLILEAFNAKNKLQTS</sequence>
<feature type="transmembrane region" description="Helical" evidence="12">
    <location>
        <begin position="12"/>
        <end position="30"/>
    </location>
</feature>
<dbReference type="EMBL" id="BAABBI010000001">
    <property type="protein sequence ID" value="GAA3782710.1"/>
    <property type="molecule type" value="Genomic_DNA"/>
</dbReference>
<protein>
    <recommendedName>
        <fullName evidence="15">Heme A synthase</fullName>
    </recommendedName>
</protein>
<dbReference type="PANTHER" id="PTHR35457">
    <property type="entry name" value="HEME A SYNTHASE"/>
    <property type="match status" value="1"/>
</dbReference>
<evidence type="ECO:0000256" key="5">
    <source>
        <dbReference type="ARBA" id="ARBA00022989"/>
    </source>
</evidence>
<feature type="transmembrane region" description="Helical" evidence="12">
    <location>
        <begin position="171"/>
        <end position="192"/>
    </location>
</feature>
<reference evidence="14" key="1">
    <citation type="journal article" date="2019" name="Int. J. Syst. Evol. Microbiol.">
        <title>The Global Catalogue of Microorganisms (GCM) 10K type strain sequencing project: providing services to taxonomists for standard genome sequencing and annotation.</title>
        <authorList>
            <consortium name="The Broad Institute Genomics Platform"/>
            <consortium name="The Broad Institute Genome Sequencing Center for Infectious Disease"/>
            <person name="Wu L."/>
            <person name="Ma J."/>
        </authorList>
    </citation>
    <scope>NUCLEOTIDE SEQUENCE [LARGE SCALE GENOMIC DNA]</scope>
    <source>
        <strain evidence="14">JCM 17525</strain>
    </source>
</reference>
<keyword evidence="6" id="KW-0560">Oxidoreductase</keyword>
<comment type="pathway">
    <text evidence="11">Porphyrin-containing compound metabolism.</text>
</comment>
<evidence type="ECO:0000256" key="7">
    <source>
        <dbReference type="ARBA" id="ARBA00023004"/>
    </source>
</evidence>
<evidence type="ECO:0000256" key="2">
    <source>
        <dbReference type="ARBA" id="ARBA00022475"/>
    </source>
</evidence>
<keyword evidence="4" id="KW-0479">Metal-binding</keyword>
<name>A0ABP7H9U6_9FLAO</name>
<dbReference type="RefSeq" id="WP_344728680.1">
    <property type="nucleotide sequence ID" value="NZ_BAABBI010000001.1"/>
</dbReference>
<evidence type="ECO:0000256" key="10">
    <source>
        <dbReference type="ARBA" id="ARBA00023157"/>
    </source>
</evidence>
<keyword evidence="14" id="KW-1185">Reference proteome</keyword>
<keyword evidence="5 12" id="KW-1133">Transmembrane helix</keyword>
<evidence type="ECO:0000256" key="9">
    <source>
        <dbReference type="ARBA" id="ARBA00023136"/>
    </source>
</evidence>
<dbReference type="Proteomes" id="UP001501456">
    <property type="component" value="Unassembled WGS sequence"/>
</dbReference>
<evidence type="ECO:0000313" key="13">
    <source>
        <dbReference type="EMBL" id="GAA3782710.1"/>
    </source>
</evidence>
<evidence type="ECO:0000256" key="12">
    <source>
        <dbReference type="SAM" id="Phobius"/>
    </source>
</evidence>
<dbReference type="Pfam" id="PF02628">
    <property type="entry name" value="COX15-CtaA"/>
    <property type="match status" value="2"/>
</dbReference>
<evidence type="ECO:0000256" key="1">
    <source>
        <dbReference type="ARBA" id="ARBA00004141"/>
    </source>
</evidence>
<feature type="transmembrane region" description="Helical" evidence="12">
    <location>
        <begin position="314"/>
        <end position="332"/>
    </location>
</feature>
<keyword evidence="3 12" id="KW-0812">Transmembrane</keyword>
<keyword evidence="7" id="KW-0408">Iron</keyword>
<keyword evidence="8" id="KW-0350">Heme biosynthesis</keyword>
<feature type="transmembrane region" description="Helical" evidence="12">
    <location>
        <begin position="204"/>
        <end position="224"/>
    </location>
</feature>
<evidence type="ECO:0000256" key="6">
    <source>
        <dbReference type="ARBA" id="ARBA00023002"/>
    </source>
</evidence>
<evidence type="ECO:0008006" key="15">
    <source>
        <dbReference type="Google" id="ProtNLM"/>
    </source>
</evidence>
<organism evidence="13 14">
    <name type="scientific">Corallibacter vietnamensis</name>
    <dbReference type="NCBI Taxonomy" id="904130"/>
    <lineage>
        <taxon>Bacteria</taxon>
        <taxon>Pseudomonadati</taxon>
        <taxon>Bacteroidota</taxon>
        <taxon>Flavobacteriia</taxon>
        <taxon>Flavobacteriales</taxon>
        <taxon>Flavobacteriaceae</taxon>
        <taxon>Corallibacter</taxon>
    </lineage>
</organism>
<feature type="transmembrane region" description="Helical" evidence="12">
    <location>
        <begin position="256"/>
        <end position="276"/>
    </location>
</feature>
<keyword evidence="9 12" id="KW-0472">Membrane</keyword>
<feature type="transmembrane region" description="Helical" evidence="12">
    <location>
        <begin position="142"/>
        <end position="159"/>
    </location>
</feature>
<evidence type="ECO:0000256" key="4">
    <source>
        <dbReference type="ARBA" id="ARBA00022723"/>
    </source>
</evidence>
<keyword evidence="2" id="KW-1003">Cell membrane</keyword>
<dbReference type="PANTHER" id="PTHR35457:SF1">
    <property type="entry name" value="HEME A SYNTHASE"/>
    <property type="match status" value="1"/>
</dbReference>
<feature type="transmembrane region" description="Helical" evidence="12">
    <location>
        <begin position="112"/>
        <end position="130"/>
    </location>
</feature>
<evidence type="ECO:0000256" key="8">
    <source>
        <dbReference type="ARBA" id="ARBA00023133"/>
    </source>
</evidence>
<feature type="transmembrane region" description="Helical" evidence="12">
    <location>
        <begin position="288"/>
        <end position="308"/>
    </location>
</feature>
<dbReference type="InterPro" id="IPR050450">
    <property type="entry name" value="COX15/CtaA_HemeA_synthase"/>
</dbReference>
<proteinExistence type="predicted"/>
<accession>A0ABP7H9U6</accession>